<evidence type="ECO:0000313" key="11">
    <source>
        <dbReference type="EMBL" id="AEW96514.1"/>
    </source>
</evidence>
<dbReference type="InterPro" id="IPR006076">
    <property type="entry name" value="FAD-dep_OxRdtase"/>
</dbReference>
<evidence type="ECO:0000256" key="3">
    <source>
        <dbReference type="ARBA" id="ARBA00022630"/>
    </source>
</evidence>
<reference evidence="12" key="1">
    <citation type="submission" date="2011-12" db="EMBL/GenBank/DDBJ databases">
        <title>Complete genome sequence of Streptomyces cattleya strain DSM 46488.</title>
        <authorList>
            <person name="Ou H.-Y."/>
            <person name="Li P."/>
            <person name="Zhao C."/>
            <person name="O'Hagan D."/>
            <person name="Deng Z."/>
        </authorList>
    </citation>
    <scope>NUCLEOTIDE SEQUENCE [LARGE SCALE GENOMIC DNA]</scope>
    <source>
        <strain evidence="12">ATCC 35852 / DSM 46488 / JCM 4925 / NBRC 14057 / NRRL 8057</strain>
    </source>
</reference>
<name>F8JPF7_STREN</name>
<dbReference type="Proteomes" id="UP000007842">
    <property type="component" value="Chromosome"/>
</dbReference>
<dbReference type="GO" id="GO:0005737">
    <property type="term" value="C:cytoplasm"/>
    <property type="evidence" value="ECO:0007669"/>
    <property type="project" value="TreeGrafter"/>
</dbReference>
<dbReference type="EMBL" id="CP003219">
    <property type="protein sequence ID" value="AEW96514.1"/>
    <property type="molecule type" value="Genomic_DNA"/>
</dbReference>
<feature type="binding site" evidence="9">
    <location>
        <position position="297"/>
    </location>
    <ligand>
        <name>D-dopa</name>
        <dbReference type="ChEBI" id="CHEBI:149689"/>
    </ligand>
</feature>
<feature type="binding site" evidence="9">
    <location>
        <position position="215"/>
    </location>
    <ligand>
        <name>D-dopa</name>
        <dbReference type="ChEBI" id="CHEBI:149689"/>
    </ligand>
</feature>
<feature type="binding site" evidence="9">
    <location>
        <begin position="40"/>
        <end position="41"/>
    </location>
    <ligand>
        <name>FAD</name>
        <dbReference type="ChEBI" id="CHEBI:57692"/>
    </ligand>
</feature>
<dbReference type="PANTHER" id="PTHR11530">
    <property type="entry name" value="D-AMINO ACID OXIDASE"/>
    <property type="match status" value="1"/>
</dbReference>
<evidence type="ECO:0000256" key="5">
    <source>
        <dbReference type="ARBA" id="ARBA00023002"/>
    </source>
</evidence>
<keyword evidence="5" id="KW-0560">Oxidoreductase</keyword>
<evidence type="ECO:0000256" key="1">
    <source>
        <dbReference type="ARBA" id="ARBA00001974"/>
    </source>
</evidence>
<accession>G8X0C1</accession>
<keyword evidence="12" id="KW-1185">Reference proteome</keyword>
<comment type="cofactor">
    <cofactor evidence="1 9">
        <name>FAD</name>
        <dbReference type="ChEBI" id="CHEBI:57692"/>
    </cofactor>
</comment>
<dbReference type="Gene3D" id="3.30.9.10">
    <property type="entry name" value="D-Amino Acid Oxidase, subunit A, domain 2"/>
    <property type="match status" value="1"/>
</dbReference>
<comment type="similarity">
    <text evidence="2">Belongs to the DAMOX/DASOX family.</text>
</comment>
<dbReference type="GO" id="GO:0019478">
    <property type="term" value="P:D-amino acid catabolic process"/>
    <property type="evidence" value="ECO:0007669"/>
    <property type="project" value="TreeGrafter"/>
</dbReference>
<keyword evidence="3" id="KW-0285">Flavoprotein</keyword>
<sequence length="316" mass="33096">MDCDAIVLGAGIVGLTSAIRLTEAGARVRIWSPDPSAATTSAVAGALWEPYRIEPRDRVEAWARDTLAVLTSLAAGPATGVRLVEGTQALDGPAAPLPYWTGHVPGVRRAAPEELPPGVPAAFRARLPLIDMPTHLGHLLRRFTATGGTVERRAAGSLTEAARHAPLVVNCTGLAARELVPDPRVRPVRGRTVVVANPGVTEWFVDADDGAEAVYLFPQPYGLLLGGTAEEDAWDTAPDPRATAAVVARCARIVPAVATAPVLAERTGLRPWRDAVRLEAETLPDGTRCVHNYGHGGAGVTVAWGCAAEVVRLAAA</sequence>
<feature type="binding site" evidence="9">
    <location>
        <begin position="296"/>
        <end position="301"/>
    </location>
    <ligand>
        <name>FAD</name>
        <dbReference type="ChEBI" id="CHEBI:57692"/>
    </ligand>
</feature>
<comment type="catalytic activity">
    <reaction evidence="8">
        <text>a D-alpha-amino acid + O2 + H2O = a 2-oxocarboxylate + H2O2 + NH4(+)</text>
        <dbReference type="Rhea" id="RHEA:21816"/>
        <dbReference type="ChEBI" id="CHEBI:15377"/>
        <dbReference type="ChEBI" id="CHEBI:15379"/>
        <dbReference type="ChEBI" id="CHEBI:16240"/>
        <dbReference type="ChEBI" id="CHEBI:28938"/>
        <dbReference type="ChEBI" id="CHEBI:35179"/>
        <dbReference type="ChEBI" id="CHEBI:59871"/>
        <dbReference type="EC" id="1.4.3.3"/>
    </reaction>
    <physiologicalReaction direction="left-to-right" evidence="8">
        <dbReference type="Rhea" id="RHEA:21817"/>
    </physiologicalReaction>
</comment>
<dbReference type="PIRSF" id="PIRSF000189">
    <property type="entry name" value="D-aa_oxidase"/>
    <property type="match status" value="1"/>
</dbReference>
<evidence type="ECO:0000256" key="4">
    <source>
        <dbReference type="ARBA" id="ARBA00022827"/>
    </source>
</evidence>
<dbReference type="HOGENOM" id="CLU_034311_0_0_11"/>
<evidence type="ECO:0000256" key="9">
    <source>
        <dbReference type="PIRSR" id="PIRSR000189-1"/>
    </source>
</evidence>
<keyword evidence="4 9" id="KW-0274">FAD</keyword>
<dbReference type="OrthoDB" id="246701at2"/>
<dbReference type="STRING" id="1003195.SCATT_41430"/>
<dbReference type="Pfam" id="PF01266">
    <property type="entry name" value="DAO"/>
    <property type="match status" value="1"/>
</dbReference>
<gene>
    <name evidence="11" type="ordered locus">SCATT_41430</name>
</gene>
<dbReference type="RefSeq" id="WP_014144869.1">
    <property type="nucleotide sequence ID" value="NC_016111.1"/>
</dbReference>
<evidence type="ECO:0000256" key="7">
    <source>
        <dbReference type="ARBA" id="ARBA00039751"/>
    </source>
</evidence>
<evidence type="ECO:0000259" key="10">
    <source>
        <dbReference type="Pfam" id="PF01266"/>
    </source>
</evidence>
<feature type="binding site" evidence="9">
    <location>
        <position position="172"/>
    </location>
    <ligand>
        <name>FAD</name>
        <dbReference type="ChEBI" id="CHEBI:57692"/>
    </ligand>
</feature>
<evidence type="ECO:0000256" key="8">
    <source>
        <dbReference type="ARBA" id="ARBA00049547"/>
    </source>
</evidence>
<dbReference type="Gene3D" id="3.40.50.720">
    <property type="entry name" value="NAD(P)-binding Rossmann-like Domain"/>
    <property type="match status" value="1"/>
</dbReference>
<dbReference type="PATRIC" id="fig|1003195.11.peg.5598"/>
<proteinExistence type="inferred from homology"/>
<evidence type="ECO:0000256" key="6">
    <source>
        <dbReference type="ARBA" id="ARBA00039101"/>
    </source>
</evidence>
<dbReference type="eggNOG" id="COG0665">
    <property type="taxonomic scope" value="Bacteria"/>
</dbReference>
<dbReference type="InterPro" id="IPR023209">
    <property type="entry name" value="DAO"/>
</dbReference>
<dbReference type="SUPFAM" id="SSF54373">
    <property type="entry name" value="FAD-linked reductases, C-terminal domain"/>
    <property type="match status" value="1"/>
</dbReference>
<organism evidence="11 12">
    <name type="scientific">Streptantibioticus cattleyicolor (strain ATCC 35852 / DSM 46488 / JCM 4925 / NBRC 14057 / NRRL 8057)</name>
    <name type="common">Streptomyces cattleya</name>
    <dbReference type="NCBI Taxonomy" id="1003195"/>
    <lineage>
        <taxon>Bacteria</taxon>
        <taxon>Bacillati</taxon>
        <taxon>Actinomycetota</taxon>
        <taxon>Actinomycetes</taxon>
        <taxon>Kitasatosporales</taxon>
        <taxon>Streptomycetaceae</taxon>
        <taxon>Streptantibioticus</taxon>
    </lineage>
</organism>
<evidence type="ECO:0000313" key="12">
    <source>
        <dbReference type="Proteomes" id="UP000007842"/>
    </source>
</evidence>
<protein>
    <recommendedName>
        <fullName evidence="7">D-amino-acid oxidase</fullName>
        <ecNumber evidence="6">1.4.3.3</ecNumber>
    </recommendedName>
</protein>
<evidence type="ECO:0000256" key="2">
    <source>
        <dbReference type="ARBA" id="ARBA00006730"/>
    </source>
</evidence>
<dbReference type="GO" id="GO:0003884">
    <property type="term" value="F:D-amino-acid oxidase activity"/>
    <property type="evidence" value="ECO:0007669"/>
    <property type="project" value="UniProtKB-EC"/>
</dbReference>
<dbReference type="PANTHER" id="PTHR11530:SF11">
    <property type="entry name" value="D-ASPARTATE OXIDASE"/>
    <property type="match status" value="1"/>
</dbReference>
<dbReference type="SUPFAM" id="SSF51971">
    <property type="entry name" value="Nucleotide-binding domain"/>
    <property type="match status" value="1"/>
</dbReference>
<dbReference type="KEGG" id="scy:SCATT_41430"/>
<dbReference type="KEGG" id="sct:SCAT_4156"/>
<feature type="domain" description="FAD dependent oxidoreductase" evidence="10">
    <location>
        <begin position="4"/>
        <end position="312"/>
    </location>
</feature>
<feature type="binding site" evidence="9">
    <location>
        <position position="270"/>
    </location>
    <ligand>
        <name>D-dopa</name>
        <dbReference type="ChEBI" id="CHEBI:149689"/>
    </ligand>
</feature>
<dbReference type="EC" id="1.4.3.3" evidence="6"/>
<dbReference type="AlphaFoldDB" id="F8JPF7"/>
<accession>F8JPF7</accession>
<dbReference type="GO" id="GO:0071949">
    <property type="term" value="F:FAD binding"/>
    <property type="evidence" value="ECO:0007669"/>
    <property type="project" value="InterPro"/>
</dbReference>